<proteinExistence type="predicted"/>
<sequence>MMKQYLSKVTEFFKAPMTNGMALGSAAVAVMASKRDLLMDHLATKKKEYLKEEKSATTGLKENVVEAAKMESATDVKENSE</sequence>
<keyword evidence="2" id="KW-1185">Reference proteome</keyword>
<dbReference type="EMBL" id="JAEFBK010000010">
    <property type="protein sequence ID" value="KAG7558700.1"/>
    <property type="molecule type" value="Genomic_DNA"/>
</dbReference>
<gene>
    <name evidence="1" type="ORF">ISN45_Aa05g003350</name>
</gene>
<comment type="caution">
    <text evidence="1">The sequence shown here is derived from an EMBL/GenBank/DDBJ whole genome shotgun (WGS) entry which is preliminary data.</text>
</comment>
<dbReference type="AlphaFoldDB" id="A0A8T1ZKD2"/>
<reference evidence="1 2" key="1">
    <citation type="submission" date="2020-12" db="EMBL/GenBank/DDBJ databases">
        <title>Concerted genomic and epigenomic changes stabilize Arabidopsis allopolyploids.</title>
        <authorList>
            <person name="Chen Z."/>
        </authorList>
    </citation>
    <scope>NUCLEOTIDE SEQUENCE [LARGE SCALE GENOMIC DNA]</scope>
    <source>
        <strain evidence="1">Allo738</strain>
        <tissue evidence="1">Leaf</tissue>
    </source>
</reference>
<dbReference type="Proteomes" id="UP000694240">
    <property type="component" value="Chromosome 10"/>
</dbReference>
<protein>
    <submittedName>
        <fullName evidence="1">Uncharacterized protein</fullName>
    </submittedName>
</protein>
<evidence type="ECO:0000313" key="2">
    <source>
        <dbReference type="Proteomes" id="UP000694240"/>
    </source>
</evidence>
<name>A0A8T1ZKD2_9BRAS</name>
<evidence type="ECO:0000313" key="1">
    <source>
        <dbReference type="EMBL" id="KAG7558700.1"/>
    </source>
</evidence>
<organism evidence="1 2">
    <name type="scientific">Arabidopsis thaliana x Arabidopsis arenosa</name>
    <dbReference type="NCBI Taxonomy" id="1240361"/>
    <lineage>
        <taxon>Eukaryota</taxon>
        <taxon>Viridiplantae</taxon>
        <taxon>Streptophyta</taxon>
        <taxon>Embryophyta</taxon>
        <taxon>Tracheophyta</taxon>
        <taxon>Spermatophyta</taxon>
        <taxon>Magnoliopsida</taxon>
        <taxon>eudicotyledons</taxon>
        <taxon>Gunneridae</taxon>
        <taxon>Pentapetalae</taxon>
        <taxon>rosids</taxon>
        <taxon>malvids</taxon>
        <taxon>Brassicales</taxon>
        <taxon>Brassicaceae</taxon>
        <taxon>Camelineae</taxon>
        <taxon>Arabidopsis</taxon>
    </lineage>
</organism>
<accession>A0A8T1ZKD2</accession>